<dbReference type="PANTHER" id="PTHR33744:SF1">
    <property type="entry name" value="DNA-BINDING TRANSCRIPTIONAL ACTIVATOR ADER"/>
    <property type="match status" value="1"/>
</dbReference>
<name>A0ABV8Q9E7_9MICO</name>
<dbReference type="RefSeq" id="WP_390231241.1">
    <property type="nucleotide sequence ID" value="NZ_JBHSCN010000006.1"/>
</dbReference>
<feature type="domain" description="Purine catabolism PurC-like" evidence="2">
    <location>
        <begin position="31"/>
        <end position="128"/>
    </location>
</feature>
<organism evidence="5 6">
    <name type="scientific">Gryllotalpicola reticulitermitis</name>
    <dbReference type="NCBI Taxonomy" id="1184153"/>
    <lineage>
        <taxon>Bacteria</taxon>
        <taxon>Bacillati</taxon>
        <taxon>Actinomycetota</taxon>
        <taxon>Actinomycetes</taxon>
        <taxon>Micrococcales</taxon>
        <taxon>Microbacteriaceae</taxon>
        <taxon>Gryllotalpicola</taxon>
    </lineage>
</organism>
<dbReference type="InterPro" id="IPR042070">
    <property type="entry name" value="PucR_C-HTH_sf"/>
</dbReference>
<evidence type="ECO:0000259" key="4">
    <source>
        <dbReference type="Pfam" id="PF17853"/>
    </source>
</evidence>
<dbReference type="InterPro" id="IPR025736">
    <property type="entry name" value="PucR_C-HTH_dom"/>
</dbReference>
<keyword evidence="6" id="KW-1185">Reference proteome</keyword>
<evidence type="ECO:0000256" key="1">
    <source>
        <dbReference type="ARBA" id="ARBA00006754"/>
    </source>
</evidence>
<dbReference type="InterPro" id="IPR041522">
    <property type="entry name" value="CdaR_GGDEF"/>
</dbReference>
<dbReference type="PANTHER" id="PTHR33744">
    <property type="entry name" value="CARBOHYDRATE DIACID REGULATOR"/>
    <property type="match status" value="1"/>
</dbReference>
<dbReference type="EMBL" id="JBHSCN010000006">
    <property type="protein sequence ID" value="MFC4244915.1"/>
    <property type="molecule type" value="Genomic_DNA"/>
</dbReference>
<proteinExistence type="inferred from homology"/>
<sequence>MAANLRTLLGRPELELSLISEPSALPAGWDEHPIAWVHSSDLADPTLFLADGHVLLTTGGQFGDGRPTRAFARDYVERLIARGIIGVGFGTEVLRDGAPETFVDACARAGLPLFIVPYRIPFIAVAQANANELMVEATARANWALVAQRAIARAALRPDGLSATLAELSHRLGGWVALFDGAGGLQREFPAGSLTEGGDLDEVRAVAARMLRRGQRASATALEGDHAVALQTLGSGGQLRGVLALGPSEHLDQSGQEVVTAVIALASLALEQNHELDKARSMLRSGLLQLLQSGEHALVERIWGELWGPLPSEPFRAAAVSVTPDDLEQVAEFLNLWAGEQQDGLFFAQRGGMLVAFVPADGASPLPQLVAQFGARAGVSDPIGYADLPLALDQATQALRRSEEGTGGIIEFEEVARSGVLAYLTRSDTRAVARSVLAPLVEHDRDYGTDLMGSVRAWLENSCELDATARVLGIHRHTARARIAQVGATLGRDLSSFPARAELWAAFVAFE</sequence>
<feature type="domain" description="CdaR GGDEF-like" evidence="4">
    <location>
        <begin position="303"/>
        <end position="400"/>
    </location>
</feature>
<dbReference type="Pfam" id="PF17853">
    <property type="entry name" value="GGDEF_2"/>
    <property type="match status" value="1"/>
</dbReference>
<comment type="caution">
    <text evidence="5">The sequence shown here is derived from an EMBL/GenBank/DDBJ whole genome shotgun (WGS) entry which is preliminary data.</text>
</comment>
<evidence type="ECO:0000259" key="3">
    <source>
        <dbReference type="Pfam" id="PF13556"/>
    </source>
</evidence>
<dbReference type="InterPro" id="IPR051448">
    <property type="entry name" value="CdaR-like_regulators"/>
</dbReference>
<feature type="domain" description="PucR C-terminal helix-turn-helix" evidence="3">
    <location>
        <begin position="451"/>
        <end position="508"/>
    </location>
</feature>
<dbReference type="Pfam" id="PF07905">
    <property type="entry name" value="PucR"/>
    <property type="match status" value="1"/>
</dbReference>
<evidence type="ECO:0000259" key="2">
    <source>
        <dbReference type="Pfam" id="PF07905"/>
    </source>
</evidence>
<comment type="similarity">
    <text evidence="1">Belongs to the CdaR family.</text>
</comment>
<dbReference type="Proteomes" id="UP001595900">
    <property type="component" value="Unassembled WGS sequence"/>
</dbReference>
<gene>
    <name evidence="5" type="ORF">ACFOYW_16190</name>
</gene>
<evidence type="ECO:0000313" key="5">
    <source>
        <dbReference type="EMBL" id="MFC4244915.1"/>
    </source>
</evidence>
<dbReference type="Gene3D" id="1.10.10.2840">
    <property type="entry name" value="PucR C-terminal helix-turn-helix domain"/>
    <property type="match status" value="1"/>
</dbReference>
<evidence type="ECO:0000313" key="6">
    <source>
        <dbReference type="Proteomes" id="UP001595900"/>
    </source>
</evidence>
<reference evidence="6" key="1">
    <citation type="journal article" date="2019" name="Int. J. Syst. Evol. Microbiol.">
        <title>The Global Catalogue of Microorganisms (GCM) 10K type strain sequencing project: providing services to taxonomists for standard genome sequencing and annotation.</title>
        <authorList>
            <consortium name="The Broad Institute Genomics Platform"/>
            <consortium name="The Broad Institute Genome Sequencing Center for Infectious Disease"/>
            <person name="Wu L."/>
            <person name="Ma J."/>
        </authorList>
    </citation>
    <scope>NUCLEOTIDE SEQUENCE [LARGE SCALE GENOMIC DNA]</scope>
    <source>
        <strain evidence="6">CGMCC 1.10363</strain>
    </source>
</reference>
<dbReference type="Pfam" id="PF13556">
    <property type="entry name" value="HTH_30"/>
    <property type="match status" value="1"/>
</dbReference>
<dbReference type="InterPro" id="IPR012914">
    <property type="entry name" value="PucR_dom"/>
</dbReference>
<accession>A0ABV8Q9E7</accession>
<protein>
    <submittedName>
        <fullName evidence="5">PucR family transcriptional regulator</fullName>
    </submittedName>
</protein>